<dbReference type="Proteomes" id="UP001499895">
    <property type="component" value="Unassembled WGS sequence"/>
</dbReference>
<evidence type="ECO:0000256" key="8">
    <source>
        <dbReference type="ARBA" id="ARBA00023136"/>
    </source>
</evidence>
<keyword evidence="4 9" id="KW-0812">Transmembrane</keyword>
<protein>
    <recommendedName>
        <fullName evidence="9">Sec-independent protein translocase protein TatA</fullName>
    </recommendedName>
</protein>
<feature type="compositionally biased region" description="Low complexity" evidence="10">
    <location>
        <begin position="135"/>
        <end position="149"/>
    </location>
</feature>
<keyword evidence="3 9" id="KW-1003">Cell membrane</keyword>
<reference evidence="11 12" key="1">
    <citation type="journal article" date="2019" name="Int. J. Syst. Evol. Microbiol.">
        <title>The Global Catalogue of Microorganisms (GCM) 10K type strain sequencing project: providing services to taxonomists for standard genome sequencing and annotation.</title>
        <authorList>
            <consortium name="The Broad Institute Genomics Platform"/>
            <consortium name="The Broad Institute Genome Sequencing Center for Infectious Disease"/>
            <person name="Wu L."/>
            <person name="Ma J."/>
        </authorList>
    </citation>
    <scope>NUCLEOTIDE SEQUENCE [LARGE SCALE GENOMIC DNA]</scope>
    <source>
        <strain evidence="11 12">JCM 10649</strain>
    </source>
</reference>
<dbReference type="Gene3D" id="1.20.5.3310">
    <property type="match status" value="1"/>
</dbReference>
<keyword evidence="12" id="KW-1185">Reference proteome</keyword>
<dbReference type="PANTHER" id="PTHR42982">
    <property type="entry name" value="SEC-INDEPENDENT PROTEIN TRANSLOCASE PROTEIN TATA"/>
    <property type="match status" value="1"/>
</dbReference>
<dbReference type="NCBIfam" id="NF001854">
    <property type="entry name" value="PRK00575.1"/>
    <property type="match status" value="1"/>
</dbReference>
<evidence type="ECO:0000256" key="3">
    <source>
        <dbReference type="ARBA" id="ARBA00022475"/>
    </source>
</evidence>
<dbReference type="NCBIfam" id="TIGR01411">
    <property type="entry name" value="tatAE"/>
    <property type="match status" value="1"/>
</dbReference>
<evidence type="ECO:0000256" key="6">
    <source>
        <dbReference type="ARBA" id="ARBA00022989"/>
    </source>
</evidence>
<organism evidence="11 12">
    <name type="scientific">Streptomyces stramineus</name>
    <dbReference type="NCBI Taxonomy" id="173861"/>
    <lineage>
        <taxon>Bacteria</taxon>
        <taxon>Bacillati</taxon>
        <taxon>Actinomycetota</taxon>
        <taxon>Actinomycetes</taxon>
        <taxon>Kitasatosporales</taxon>
        <taxon>Streptomycetaceae</taxon>
        <taxon>Streptomyces</taxon>
    </lineage>
</organism>
<proteinExistence type="inferred from homology"/>
<keyword evidence="7 9" id="KW-0811">Translocation</keyword>
<name>A0ABN1B2U6_9ACTN</name>
<evidence type="ECO:0000256" key="5">
    <source>
        <dbReference type="ARBA" id="ARBA00022927"/>
    </source>
</evidence>
<dbReference type="InterPro" id="IPR003369">
    <property type="entry name" value="TatA/B/E"/>
</dbReference>
<keyword evidence="5 9" id="KW-0653">Protein transport</keyword>
<dbReference type="PANTHER" id="PTHR42982:SF8">
    <property type="entry name" value="SEC-INDEPENDENT PROTEIN TRANSLOCASE PROTEIN TATA"/>
    <property type="match status" value="1"/>
</dbReference>
<keyword evidence="8 9" id="KW-0472">Membrane</keyword>
<evidence type="ECO:0000256" key="7">
    <source>
        <dbReference type="ARBA" id="ARBA00023010"/>
    </source>
</evidence>
<gene>
    <name evidence="9" type="primary">tatA</name>
    <name evidence="11" type="ORF">GCM10009544_57770</name>
</gene>
<sequence length="175" mass="18958">MVWYRLECDKVGHSSPLRPGTWRYAVSGGPVDEAEGPIREYAQGLLTVYPCALRSLPYDWWTNVRSVGSAHIHAASVRRYTHMFGRLGAPEIILILVVIVLLFGAKKLPDMARSLGKSARILKSEAKAMKSEGQDSAAAPADPPASTTPRTIKAAPGDVTGARPVNEPSDRTAQH</sequence>
<evidence type="ECO:0000256" key="10">
    <source>
        <dbReference type="SAM" id="MobiDB-lite"/>
    </source>
</evidence>
<keyword evidence="2 9" id="KW-0813">Transport</keyword>
<evidence type="ECO:0000313" key="11">
    <source>
        <dbReference type="EMBL" id="GAA0489100.1"/>
    </source>
</evidence>
<comment type="caution">
    <text evidence="11">The sequence shown here is derived from an EMBL/GenBank/DDBJ whole genome shotgun (WGS) entry which is preliminary data.</text>
</comment>
<evidence type="ECO:0000256" key="4">
    <source>
        <dbReference type="ARBA" id="ARBA00022692"/>
    </source>
</evidence>
<feature type="transmembrane region" description="Helical" evidence="9">
    <location>
        <begin position="87"/>
        <end position="105"/>
    </location>
</feature>
<accession>A0ABN1B2U6</accession>
<feature type="region of interest" description="Disordered" evidence="10">
    <location>
        <begin position="126"/>
        <end position="175"/>
    </location>
</feature>
<comment type="function">
    <text evidence="9">Part of the twin-arginine translocation (Tat) system that transports large folded proteins containing a characteristic twin-arginine motif in their signal peptide across membranes. TatA could form the protein-conducting channel of the Tat system.</text>
</comment>
<evidence type="ECO:0000256" key="1">
    <source>
        <dbReference type="ARBA" id="ARBA00004162"/>
    </source>
</evidence>
<dbReference type="HAMAP" id="MF_00236">
    <property type="entry name" value="TatA_E"/>
    <property type="match status" value="1"/>
</dbReference>
<comment type="subunit">
    <text evidence="9">The Tat system comprises two distinct complexes: a TatABC complex, containing multiple copies of TatA, TatB and TatC subunits, and a separate TatA complex, containing only TatA subunits. Substrates initially bind to the TatABC complex, which probably triggers association of the separate TatA complex to form the active translocon.</text>
</comment>
<comment type="subcellular location">
    <subcellularLocation>
        <location evidence="1 9">Cell membrane</location>
        <topology evidence="1 9">Single-pass membrane protein</topology>
    </subcellularLocation>
</comment>
<keyword evidence="6 9" id="KW-1133">Transmembrane helix</keyword>
<dbReference type="InterPro" id="IPR006312">
    <property type="entry name" value="TatA/E"/>
</dbReference>
<comment type="similarity">
    <text evidence="9">Belongs to the TatA/E family.</text>
</comment>
<dbReference type="EMBL" id="BAAAHB010000109">
    <property type="protein sequence ID" value="GAA0489100.1"/>
    <property type="molecule type" value="Genomic_DNA"/>
</dbReference>
<evidence type="ECO:0000313" key="12">
    <source>
        <dbReference type="Proteomes" id="UP001499895"/>
    </source>
</evidence>
<evidence type="ECO:0000256" key="2">
    <source>
        <dbReference type="ARBA" id="ARBA00022448"/>
    </source>
</evidence>
<dbReference type="Pfam" id="PF02416">
    <property type="entry name" value="TatA_B_E"/>
    <property type="match status" value="1"/>
</dbReference>
<evidence type="ECO:0000256" key="9">
    <source>
        <dbReference type="HAMAP-Rule" id="MF_00236"/>
    </source>
</evidence>